<protein>
    <submittedName>
        <fullName evidence="2">MBL fold metallo-hydrolase</fullName>
    </submittedName>
</protein>
<dbReference type="Gene3D" id="3.60.15.10">
    <property type="entry name" value="Ribonuclease Z/Hydroxyacylglutathione hydrolase-like"/>
    <property type="match status" value="1"/>
</dbReference>
<proteinExistence type="predicted"/>
<dbReference type="RefSeq" id="WP_206559340.1">
    <property type="nucleotide sequence ID" value="NZ_JAFKCZ010000003.1"/>
</dbReference>
<evidence type="ECO:0000259" key="1">
    <source>
        <dbReference type="SMART" id="SM00849"/>
    </source>
</evidence>
<dbReference type="InterPro" id="IPR050855">
    <property type="entry name" value="NDM-1-like"/>
</dbReference>
<dbReference type="Proteomes" id="UP000664303">
    <property type="component" value="Unassembled WGS sequence"/>
</dbReference>
<name>A0A939ILF3_9GAMM</name>
<reference evidence="2" key="1">
    <citation type="submission" date="2021-02" db="EMBL/GenBank/DDBJ databases">
        <title>PHA producing bacteria isolated from coastal sediment in Guangdong, Shenzhen.</title>
        <authorList>
            <person name="Zheng W."/>
            <person name="Yu S."/>
            <person name="Huang Y."/>
        </authorList>
    </citation>
    <scope>NUCLEOTIDE SEQUENCE</scope>
    <source>
        <strain evidence="2">TN14-10</strain>
    </source>
</reference>
<evidence type="ECO:0000313" key="2">
    <source>
        <dbReference type="EMBL" id="MBN7795902.1"/>
    </source>
</evidence>
<keyword evidence="3" id="KW-1185">Reference proteome</keyword>
<feature type="domain" description="Metallo-beta-lactamase" evidence="1">
    <location>
        <begin position="24"/>
        <end position="230"/>
    </location>
</feature>
<dbReference type="PANTHER" id="PTHR42951">
    <property type="entry name" value="METALLO-BETA-LACTAMASE DOMAIN-CONTAINING"/>
    <property type="match status" value="1"/>
</dbReference>
<dbReference type="AlphaFoldDB" id="A0A939ILF3"/>
<accession>A0A939ILF3</accession>
<dbReference type="InterPro" id="IPR037482">
    <property type="entry name" value="ST1585_MBL-fold"/>
</dbReference>
<sequence>MTGARFQSLPGDITCIDADYVQPGIACFYLVGDGDEYALVETGTSHSYDNLRRTLAALSIEPGQIRYVIPTHVHLDHAGGAGRYMRAFPQATLLVHPRGARHLIDPERLIASAQQVYGEEAFRALYGTIDPVPAERVRELADGERVAIGDRELLVQHTRGHAEHHLCLWDERTRGWFSGDMFGISYDYLRLPGGSFVLPATTPTQFDPEAYAESVATLAARAPRYMYLTHYGRLPFEGRQVDLLHDQLREYARLGDACAGDTAQLQAAVTEYTRERLAPLAGAEQARTLGERLEMDLALNVQGIAFRAARAKVPSPDTPAS</sequence>
<dbReference type="EMBL" id="JAFKCZ010000003">
    <property type="protein sequence ID" value="MBN7795902.1"/>
    <property type="molecule type" value="Genomic_DNA"/>
</dbReference>
<dbReference type="InterPro" id="IPR001279">
    <property type="entry name" value="Metallo-B-lactamas"/>
</dbReference>
<dbReference type="CDD" id="cd07726">
    <property type="entry name" value="ST1585-like_MBL-fold"/>
    <property type="match status" value="1"/>
</dbReference>
<organism evidence="2 3">
    <name type="scientific">Parahaliea mediterranea</name>
    <dbReference type="NCBI Taxonomy" id="651086"/>
    <lineage>
        <taxon>Bacteria</taxon>
        <taxon>Pseudomonadati</taxon>
        <taxon>Pseudomonadota</taxon>
        <taxon>Gammaproteobacteria</taxon>
        <taxon>Cellvibrionales</taxon>
        <taxon>Halieaceae</taxon>
        <taxon>Parahaliea</taxon>
    </lineage>
</organism>
<dbReference type="Pfam" id="PF00753">
    <property type="entry name" value="Lactamase_B"/>
    <property type="match status" value="1"/>
</dbReference>
<gene>
    <name evidence="2" type="ORF">JYP50_04840</name>
</gene>
<evidence type="ECO:0000313" key="3">
    <source>
        <dbReference type="Proteomes" id="UP000664303"/>
    </source>
</evidence>
<dbReference type="SMART" id="SM00849">
    <property type="entry name" value="Lactamase_B"/>
    <property type="match status" value="1"/>
</dbReference>
<dbReference type="SUPFAM" id="SSF56281">
    <property type="entry name" value="Metallo-hydrolase/oxidoreductase"/>
    <property type="match status" value="1"/>
</dbReference>
<comment type="caution">
    <text evidence="2">The sequence shown here is derived from an EMBL/GenBank/DDBJ whole genome shotgun (WGS) entry which is preliminary data.</text>
</comment>
<dbReference type="PANTHER" id="PTHR42951:SF22">
    <property type="entry name" value="METALLO BETA-LACTAMASE SUPERFAMILY LIPOPROTEIN"/>
    <property type="match status" value="1"/>
</dbReference>
<dbReference type="InterPro" id="IPR036866">
    <property type="entry name" value="RibonucZ/Hydroxyglut_hydro"/>
</dbReference>